<reference evidence="10 11" key="1">
    <citation type="journal article" date="2016" name="Int. J. Syst. Evol. Microbiol.">
        <title>Peptococcus simiae sp. nov., isolated from rhesus macaque faeces and emended description of the genus Peptococcus.</title>
        <authorList>
            <person name="Shkoporov A.N."/>
            <person name="Efimov B.A."/>
            <person name="Kondova I."/>
            <person name="Ouwerling B."/>
            <person name="Chaplin A.V."/>
            <person name="Shcherbakova V.A."/>
            <person name="Langermans J.A.M."/>
        </authorList>
    </citation>
    <scope>NUCLEOTIDE SEQUENCE [LARGE SCALE GENOMIC DNA]</scope>
    <source>
        <strain evidence="10 11">M108</strain>
    </source>
</reference>
<sequence length="148" mass="15252">MTIDEIERLLRAFDRSGVAQLTVKTADGTVKLNKAPLVQVASPGPQGPLPVPVAAAEGAAGPLEEEPAFATVEAPLAGTFYAAPAEDADAFVRVGDHIEVGQTIGIIEAMKVMNDIPSTVSGQVVAILPANGTVIGYHDVILQVEADV</sequence>
<evidence type="ECO:0000313" key="11">
    <source>
        <dbReference type="Proteomes" id="UP001631949"/>
    </source>
</evidence>
<accession>A0ABW9H042</accession>
<dbReference type="PROSITE" id="PS50968">
    <property type="entry name" value="BIOTINYL_LIPOYL"/>
    <property type="match status" value="1"/>
</dbReference>
<evidence type="ECO:0000256" key="2">
    <source>
        <dbReference type="ARBA" id="ARBA00017562"/>
    </source>
</evidence>
<proteinExistence type="predicted"/>
<dbReference type="InterPro" id="IPR050709">
    <property type="entry name" value="Biotin_Carboxyl_Carrier/Decarb"/>
</dbReference>
<evidence type="ECO:0000256" key="5">
    <source>
        <dbReference type="ARBA" id="ARBA00023098"/>
    </source>
</evidence>
<evidence type="ECO:0000256" key="6">
    <source>
        <dbReference type="ARBA" id="ARBA00023160"/>
    </source>
</evidence>
<keyword evidence="11" id="KW-1185">Reference proteome</keyword>
<dbReference type="InterPro" id="IPR001249">
    <property type="entry name" value="AcCoA_biotinCC"/>
</dbReference>
<evidence type="ECO:0000256" key="4">
    <source>
        <dbReference type="ARBA" id="ARBA00022832"/>
    </source>
</evidence>
<protein>
    <recommendedName>
        <fullName evidence="2 8">Biotin carboxyl carrier protein of acetyl-CoA carboxylase</fullName>
    </recommendedName>
</protein>
<comment type="function">
    <text evidence="8">This protein is a component of the acetyl coenzyme A carboxylase complex; first, biotin carboxylase catalyzes the carboxylation of the carrier protein and then the transcarboxylase transfers the carboxyl group to form malonyl-CoA.</text>
</comment>
<dbReference type="InterPro" id="IPR000089">
    <property type="entry name" value="Biotin_lipoyl"/>
</dbReference>
<keyword evidence="4 8" id="KW-0276">Fatty acid metabolism</keyword>
<gene>
    <name evidence="10" type="ORF">ACKQTC_03510</name>
</gene>
<dbReference type="PROSITE" id="PS00188">
    <property type="entry name" value="BIOTIN"/>
    <property type="match status" value="1"/>
</dbReference>
<dbReference type="Pfam" id="PF00364">
    <property type="entry name" value="Biotin_lipoyl"/>
    <property type="match status" value="1"/>
</dbReference>
<keyword evidence="7 8" id="KW-0092">Biotin</keyword>
<evidence type="ECO:0000313" key="10">
    <source>
        <dbReference type="EMBL" id="MFM9413429.1"/>
    </source>
</evidence>
<dbReference type="SUPFAM" id="SSF51230">
    <property type="entry name" value="Single hybrid motif"/>
    <property type="match status" value="1"/>
</dbReference>
<dbReference type="Proteomes" id="UP001631949">
    <property type="component" value="Unassembled WGS sequence"/>
</dbReference>
<evidence type="ECO:0000259" key="9">
    <source>
        <dbReference type="PROSITE" id="PS50968"/>
    </source>
</evidence>
<comment type="caution">
    <text evidence="10">The sequence shown here is derived from an EMBL/GenBank/DDBJ whole genome shotgun (WGS) entry which is preliminary data.</text>
</comment>
<dbReference type="Gene3D" id="2.40.50.100">
    <property type="match status" value="1"/>
</dbReference>
<evidence type="ECO:0000256" key="8">
    <source>
        <dbReference type="RuleBase" id="RU364072"/>
    </source>
</evidence>
<dbReference type="EMBL" id="JBJUVG010000003">
    <property type="protein sequence ID" value="MFM9413429.1"/>
    <property type="molecule type" value="Genomic_DNA"/>
</dbReference>
<comment type="pathway">
    <text evidence="1 8">Lipid metabolism; fatty acid biosynthesis.</text>
</comment>
<dbReference type="InterPro" id="IPR011053">
    <property type="entry name" value="Single_hybrid_motif"/>
</dbReference>
<evidence type="ECO:0000256" key="7">
    <source>
        <dbReference type="ARBA" id="ARBA00023267"/>
    </source>
</evidence>
<keyword evidence="3 8" id="KW-0444">Lipid biosynthesis</keyword>
<evidence type="ECO:0000256" key="3">
    <source>
        <dbReference type="ARBA" id="ARBA00022516"/>
    </source>
</evidence>
<evidence type="ECO:0000256" key="1">
    <source>
        <dbReference type="ARBA" id="ARBA00005194"/>
    </source>
</evidence>
<name>A0ABW9H042_9FIRM</name>
<dbReference type="PANTHER" id="PTHR45266">
    <property type="entry name" value="OXALOACETATE DECARBOXYLASE ALPHA CHAIN"/>
    <property type="match status" value="1"/>
</dbReference>
<dbReference type="RefSeq" id="WP_408977045.1">
    <property type="nucleotide sequence ID" value="NZ_JBJUVG010000003.1"/>
</dbReference>
<dbReference type="PANTHER" id="PTHR45266:SF3">
    <property type="entry name" value="OXALOACETATE DECARBOXYLASE ALPHA CHAIN"/>
    <property type="match status" value="1"/>
</dbReference>
<feature type="domain" description="Lipoyl-binding" evidence="9">
    <location>
        <begin position="69"/>
        <end position="145"/>
    </location>
</feature>
<keyword evidence="6 8" id="KW-0275">Fatty acid biosynthesis</keyword>
<dbReference type="PRINTS" id="PR01071">
    <property type="entry name" value="ACOABIOTINCC"/>
</dbReference>
<organism evidence="10 11">
    <name type="scientific">Peptococcus simiae</name>
    <dbReference type="NCBI Taxonomy" id="1643805"/>
    <lineage>
        <taxon>Bacteria</taxon>
        <taxon>Bacillati</taxon>
        <taxon>Bacillota</taxon>
        <taxon>Clostridia</taxon>
        <taxon>Eubacteriales</taxon>
        <taxon>Peptococcaceae</taxon>
        <taxon>Peptococcus</taxon>
    </lineage>
</organism>
<dbReference type="CDD" id="cd06850">
    <property type="entry name" value="biotinyl_domain"/>
    <property type="match status" value="1"/>
</dbReference>
<dbReference type="InterPro" id="IPR001882">
    <property type="entry name" value="Biotin_BS"/>
</dbReference>
<keyword evidence="5 8" id="KW-0443">Lipid metabolism</keyword>